<comment type="subcellular location">
    <subcellularLocation>
        <location evidence="1">Cell inner membrane</location>
        <topology evidence="1">Multi-pass membrane protein</topology>
    </subcellularLocation>
</comment>
<keyword evidence="2" id="KW-0813">Transport</keyword>
<dbReference type="Proteomes" id="UP000186758">
    <property type="component" value="Unassembled WGS sequence"/>
</dbReference>
<organism evidence="10 11">
    <name type="scientific">Faecalibaculum rodentium</name>
    <dbReference type="NCBI Taxonomy" id="1702221"/>
    <lineage>
        <taxon>Bacteria</taxon>
        <taxon>Bacillati</taxon>
        <taxon>Bacillota</taxon>
        <taxon>Erysipelotrichia</taxon>
        <taxon>Erysipelotrichales</taxon>
        <taxon>Erysipelotrichaceae</taxon>
        <taxon>Faecalibaculum</taxon>
    </lineage>
</organism>
<dbReference type="InterPro" id="IPR024989">
    <property type="entry name" value="MFS_assoc_dom"/>
</dbReference>
<feature type="domain" description="Major facilitator superfamily (MFS) profile" evidence="9">
    <location>
        <begin position="224"/>
        <end position="431"/>
    </location>
</feature>
<evidence type="ECO:0000256" key="7">
    <source>
        <dbReference type="ARBA" id="ARBA00023136"/>
    </source>
</evidence>
<comment type="caution">
    <text evidence="10">The sequence shown here is derived from an EMBL/GenBank/DDBJ whole genome shotgun (WGS) entry which is preliminary data.</text>
</comment>
<feature type="transmembrane region" description="Helical" evidence="8">
    <location>
        <begin position="143"/>
        <end position="163"/>
    </location>
</feature>
<protein>
    <recommendedName>
        <fullName evidence="9">Major facilitator superfamily (MFS) profile domain-containing protein</fullName>
    </recommendedName>
</protein>
<feature type="transmembrane region" description="Helical" evidence="8">
    <location>
        <begin position="46"/>
        <end position="64"/>
    </location>
</feature>
<evidence type="ECO:0000256" key="2">
    <source>
        <dbReference type="ARBA" id="ARBA00022448"/>
    </source>
</evidence>
<dbReference type="PANTHER" id="PTHR23522">
    <property type="entry name" value="BLL5896 PROTEIN"/>
    <property type="match status" value="1"/>
</dbReference>
<evidence type="ECO:0000256" key="5">
    <source>
        <dbReference type="ARBA" id="ARBA00022692"/>
    </source>
</evidence>
<dbReference type="InterPro" id="IPR036259">
    <property type="entry name" value="MFS_trans_sf"/>
</dbReference>
<dbReference type="Pfam" id="PF12832">
    <property type="entry name" value="MFS_1_like"/>
    <property type="match status" value="1"/>
</dbReference>
<proteinExistence type="predicted"/>
<name>A0A1Q9YLY2_9FIRM</name>
<reference evidence="10 11" key="1">
    <citation type="submission" date="2016-11" db="EMBL/GenBank/DDBJ databases">
        <title>Description of two novel members of the family Erysipelotrichaceae: Ileibacterium lipovorans gen. nov., sp. nov. and Dubosiella newyorkensis, gen. nov., sp. nov.</title>
        <authorList>
            <person name="Cox L.M."/>
            <person name="Sohn J."/>
            <person name="Tyrrell K.L."/>
            <person name="Citron D.M."/>
            <person name="Lawson P.A."/>
            <person name="Patel N.B."/>
            <person name="Iizumi T."/>
            <person name="Perez-Perez G.I."/>
            <person name="Goldstein E.J."/>
            <person name="Blaser M.J."/>
        </authorList>
    </citation>
    <scope>NUCLEOTIDE SEQUENCE [LARGE SCALE GENOMIC DNA]</scope>
    <source>
        <strain evidence="10 11">NYU-BL-K8</strain>
    </source>
</reference>
<feature type="transmembrane region" description="Helical" evidence="8">
    <location>
        <begin position="311"/>
        <end position="331"/>
    </location>
</feature>
<dbReference type="PANTHER" id="PTHR23522:SF10">
    <property type="entry name" value="3-PHENYLPROPIONIC ACID TRANSPORTER-RELATED"/>
    <property type="match status" value="1"/>
</dbReference>
<feature type="transmembrane region" description="Helical" evidence="8">
    <location>
        <begin position="102"/>
        <end position="122"/>
    </location>
</feature>
<accession>A0A1Q9YLY2</accession>
<evidence type="ECO:0000256" key="8">
    <source>
        <dbReference type="SAM" id="Phobius"/>
    </source>
</evidence>
<feature type="transmembrane region" description="Helical" evidence="8">
    <location>
        <begin position="351"/>
        <end position="371"/>
    </location>
</feature>
<evidence type="ECO:0000256" key="1">
    <source>
        <dbReference type="ARBA" id="ARBA00004429"/>
    </source>
</evidence>
<dbReference type="GO" id="GO:0030395">
    <property type="term" value="F:lactose binding"/>
    <property type="evidence" value="ECO:0007669"/>
    <property type="project" value="TreeGrafter"/>
</dbReference>
<dbReference type="AlphaFoldDB" id="A0A1Q9YLY2"/>
<keyword evidence="6 8" id="KW-1133">Transmembrane helix</keyword>
<dbReference type="PROSITE" id="PS50850">
    <property type="entry name" value="MFS"/>
    <property type="match status" value="1"/>
</dbReference>
<dbReference type="GO" id="GO:0015528">
    <property type="term" value="F:lactose:proton symporter activity"/>
    <property type="evidence" value="ECO:0007669"/>
    <property type="project" value="TreeGrafter"/>
</dbReference>
<keyword evidence="5 8" id="KW-0812">Transmembrane</keyword>
<keyword evidence="3" id="KW-1003">Cell membrane</keyword>
<gene>
    <name evidence="10" type="ORF">BO223_03160</name>
</gene>
<evidence type="ECO:0000256" key="6">
    <source>
        <dbReference type="ARBA" id="ARBA00022989"/>
    </source>
</evidence>
<evidence type="ECO:0000256" key="4">
    <source>
        <dbReference type="ARBA" id="ARBA00022519"/>
    </source>
</evidence>
<feature type="transmembrane region" description="Helical" evidence="8">
    <location>
        <begin position="258"/>
        <end position="276"/>
    </location>
</feature>
<dbReference type="GO" id="GO:0005886">
    <property type="term" value="C:plasma membrane"/>
    <property type="evidence" value="ECO:0007669"/>
    <property type="project" value="UniProtKB-SubCell"/>
</dbReference>
<keyword evidence="7 8" id="KW-0472">Membrane</keyword>
<evidence type="ECO:0000313" key="10">
    <source>
        <dbReference type="EMBL" id="OLU46014.1"/>
    </source>
</evidence>
<dbReference type="InterPro" id="IPR020846">
    <property type="entry name" value="MFS_dom"/>
</dbReference>
<feature type="transmembrane region" description="Helical" evidence="8">
    <location>
        <begin position="377"/>
        <end position="400"/>
    </location>
</feature>
<dbReference type="RefSeq" id="WP_075884888.1">
    <property type="nucleotide sequence ID" value="NZ_CALFTW010000080.1"/>
</dbReference>
<dbReference type="EMBL" id="MPJZ01000039">
    <property type="protein sequence ID" value="OLU46014.1"/>
    <property type="molecule type" value="Genomic_DNA"/>
</dbReference>
<feature type="transmembrane region" description="Helical" evidence="8">
    <location>
        <begin position="169"/>
        <end position="187"/>
    </location>
</feature>
<evidence type="ECO:0000256" key="3">
    <source>
        <dbReference type="ARBA" id="ARBA00022475"/>
    </source>
</evidence>
<keyword evidence="4" id="KW-0997">Cell inner membrane</keyword>
<dbReference type="PROSITE" id="PS51257">
    <property type="entry name" value="PROKAR_LIPOPROTEIN"/>
    <property type="match status" value="1"/>
</dbReference>
<dbReference type="Gene3D" id="1.20.1250.20">
    <property type="entry name" value="MFS general substrate transporter like domains"/>
    <property type="match status" value="2"/>
</dbReference>
<feature type="transmembrane region" description="Helical" evidence="8">
    <location>
        <begin position="20"/>
        <end position="40"/>
    </location>
</feature>
<evidence type="ECO:0000259" key="9">
    <source>
        <dbReference type="PROSITE" id="PS50850"/>
    </source>
</evidence>
<dbReference type="SUPFAM" id="SSF103473">
    <property type="entry name" value="MFS general substrate transporter"/>
    <property type="match status" value="1"/>
</dbReference>
<sequence length="431" mass="45905">MRQEKTDSRLQVQYSLAQGLYWGAGCALTGFTAVFLQSRGLGNTEIGLTAGLASLASCFVSPLLSKVAARWNGISLQVYMMMYLGLSGLLYALLALLPLPDWLIMAGYGMTFCLFLAMNPFLSQISMNCIAQGLRLKFGPARGVGSISFAAAAMILAQLSSWLEPGCLGWIYAAGTACLSVVLLWMPQVYAAGDDCRQAAEADSELSAQVTGKRQGCLFGKYPLFFVLLAGFGLCYMVASCMQTYLVNILEDMHLDPSLLGISLFLMAASELPVMVLTPRIRQRMGSLPLLLAAALCYGCRNLLVAQASSFAMLLTGLMCQGISFGLFTTVITEYAGSVLEPGDRLTGQSWIAIATTGLGGMAGNLFGGILQDTLGLPVLLQLCSVMTVAGVAIAVAGLVRAAVLREMAGHVGIVRRLLSPDWRTQDSMVK</sequence>
<evidence type="ECO:0000313" key="11">
    <source>
        <dbReference type="Proteomes" id="UP000186758"/>
    </source>
</evidence>
<feature type="transmembrane region" description="Helical" evidence="8">
    <location>
        <begin position="222"/>
        <end position="246"/>
    </location>
</feature>
<feature type="transmembrane region" description="Helical" evidence="8">
    <location>
        <begin position="76"/>
        <end position="96"/>
    </location>
</feature>